<dbReference type="GO" id="GO:0018114">
    <property type="term" value="F:threonine racemase activity"/>
    <property type="evidence" value="ECO:0007669"/>
    <property type="project" value="TreeGrafter"/>
</dbReference>
<sequence>MTEPKKPEKITLEWIISEMERLGPENAPETVDWGPDRGEEIIDDEYSTLDKEIFSMPNLPTYEDVLAAAGRIEGHAHRTPVLRSRTIDREIGAEIFFKAENFQRVGAFKFRGAFNALSRFDERQRKAGVLAFSSGNHAQGIALSASLLGIPATIVMPEDAPASKIAATRGYGATVVTFDRYKEDRDAIAQRLAEEQGLTLIPPYDHPDIIAGQGTAVKELIEEVGELDALFVCLGGGGLLSGSALAARALAPQCKIYGVEPEAGNDGQQSFRSGEIVRIATPKTIADGAQTTSLGNLTFPIIRRDVDDILTASDDALVEAMRFFASRMKMIVEPTGCLAFAGARQFGPQLKGQRVGVIVTGGNVDLGQFCALVGQ</sequence>
<dbReference type="Pfam" id="PF00291">
    <property type="entry name" value="PALP"/>
    <property type="match status" value="1"/>
</dbReference>
<dbReference type="PANTHER" id="PTHR43050:SF1">
    <property type="entry name" value="SERINE RACEMASE"/>
    <property type="match status" value="1"/>
</dbReference>
<dbReference type="SUPFAM" id="SSF53686">
    <property type="entry name" value="Tryptophan synthase beta subunit-like PLP-dependent enzymes"/>
    <property type="match status" value="1"/>
</dbReference>
<dbReference type="GO" id="GO:0030378">
    <property type="term" value="F:serine racemase activity"/>
    <property type="evidence" value="ECO:0007669"/>
    <property type="project" value="TreeGrafter"/>
</dbReference>
<comment type="caution">
    <text evidence="10">The sequence shown here is derived from an EMBL/GenBank/DDBJ whole genome shotgun (WGS) entry which is preliminary data.</text>
</comment>
<evidence type="ECO:0000256" key="8">
    <source>
        <dbReference type="ARBA" id="ARBA00023239"/>
    </source>
</evidence>
<name>A0A318T6T1_9HYPH</name>
<dbReference type="Proteomes" id="UP000247454">
    <property type="component" value="Unassembled WGS sequence"/>
</dbReference>
<dbReference type="GO" id="GO:0008721">
    <property type="term" value="F:D-serine ammonia-lyase activity"/>
    <property type="evidence" value="ECO:0007669"/>
    <property type="project" value="TreeGrafter"/>
</dbReference>
<accession>A0A318T6T1</accession>
<feature type="domain" description="Tryptophan synthase beta chain-like PALP" evidence="9">
    <location>
        <begin position="73"/>
        <end position="361"/>
    </location>
</feature>
<dbReference type="GO" id="GO:0005524">
    <property type="term" value="F:ATP binding"/>
    <property type="evidence" value="ECO:0007669"/>
    <property type="project" value="TreeGrafter"/>
</dbReference>
<evidence type="ECO:0000313" key="10">
    <source>
        <dbReference type="EMBL" id="PYE90101.1"/>
    </source>
</evidence>
<comment type="cofactor">
    <cofactor evidence="4">
        <name>Mg(2+)</name>
        <dbReference type="ChEBI" id="CHEBI:18420"/>
    </cofactor>
</comment>
<comment type="cofactor">
    <cofactor evidence="3">
        <name>Mn(2+)</name>
        <dbReference type="ChEBI" id="CHEBI:29035"/>
    </cofactor>
</comment>
<dbReference type="GO" id="GO:0000287">
    <property type="term" value="F:magnesium ion binding"/>
    <property type="evidence" value="ECO:0007669"/>
    <property type="project" value="TreeGrafter"/>
</dbReference>
<dbReference type="NCBIfam" id="NF005454">
    <property type="entry name" value="PRK07048.1"/>
    <property type="match status" value="1"/>
</dbReference>
<comment type="cofactor">
    <cofactor evidence="2">
        <name>pyridoxal 5'-phosphate</name>
        <dbReference type="ChEBI" id="CHEBI:597326"/>
    </cofactor>
</comment>
<dbReference type="EMBL" id="QJTF01000002">
    <property type="protein sequence ID" value="PYE90101.1"/>
    <property type="molecule type" value="Genomic_DNA"/>
</dbReference>
<gene>
    <name evidence="10" type="ORF">C7477_102190</name>
</gene>
<dbReference type="GO" id="GO:0030170">
    <property type="term" value="F:pyridoxal phosphate binding"/>
    <property type="evidence" value="ECO:0007669"/>
    <property type="project" value="InterPro"/>
</dbReference>
<proteinExistence type="inferred from homology"/>
<reference evidence="10 11" key="1">
    <citation type="submission" date="2018-06" db="EMBL/GenBank/DDBJ databases">
        <title>Genomic Encyclopedia of Type Strains, Phase III (KMG-III): the genomes of soil and plant-associated and newly described type strains.</title>
        <authorList>
            <person name="Whitman W."/>
        </authorList>
    </citation>
    <scope>NUCLEOTIDE SEQUENCE [LARGE SCALE GENOMIC DNA]</scope>
    <source>
        <strain evidence="10 11">ORS 1419</strain>
    </source>
</reference>
<dbReference type="PROSITE" id="PS00165">
    <property type="entry name" value="DEHYDRATASE_SER_THR"/>
    <property type="match status" value="1"/>
</dbReference>
<evidence type="ECO:0000256" key="1">
    <source>
        <dbReference type="ARBA" id="ARBA00001913"/>
    </source>
</evidence>
<evidence type="ECO:0000256" key="5">
    <source>
        <dbReference type="ARBA" id="ARBA00010869"/>
    </source>
</evidence>
<dbReference type="GO" id="GO:0006520">
    <property type="term" value="P:amino acid metabolic process"/>
    <property type="evidence" value="ECO:0007669"/>
    <property type="project" value="InterPro"/>
</dbReference>
<dbReference type="GO" id="GO:0003941">
    <property type="term" value="F:L-serine ammonia-lyase activity"/>
    <property type="evidence" value="ECO:0007669"/>
    <property type="project" value="TreeGrafter"/>
</dbReference>
<protein>
    <submittedName>
        <fullName evidence="10">Threonine dehydratase</fullName>
    </submittedName>
</protein>
<keyword evidence="8" id="KW-0456">Lyase</keyword>
<dbReference type="InterPro" id="IPR036052">
    <property type="entry name" value="TrpB-like_PALP_sf"/>
</dbReference>
<dbReference type="InterPro" id="IPR001926">
    <property type="entry name" value="TrpB-like_PALP"/>
</dbReference>
<comment type="similarity">
    <text evidence="5">Belongs to the serine/threonine dehydratase family.</text>
</comment>
<evidence type="ECO:0000256" key="3">
    <source>
        <dbReference type="ARBA" id="ARBA00001936"/>
    </source>
</evidence>
<dbReference type="Gene3D" id="3.40.50.1100">
    <property type="match status" value="2"/>
</dbReference>
<evidence type="ECO:0000259" key="9">
    <source>
        <dbReference type="Pfam" id="PF00291"/>
    </source>
</evidence>
<dbReference type="PANTHER" id="PTHR43050">
    <property type="entry name" value="SERINE / THREONINE RACEMASE FAMILY MEMBER"/>
    <property type="match status" value="1"/>
</dbReference>
<dbReference type="FunFam" id="3.40.50.1100:FF:000007">
    <property type="entry name" value="L-threonine dehydratase catabolic TdcB"/>
    <property type="match status" value="1"/>
</dbReference>
<dbReference type="AlphaFoldDB" id="A0A318T6T1"/>
<comment type="cofactor">
    <cofactor evidence="1">
        <name>Ca(2+)</name>
        <dbReference type="ChEBI" id="CHEBI:29108"/>
    </cofactor>
</comment>
<evidence type="ECO:0000313" key="11">
    <source>
        <dbReference type="Proteomes" id="UP000247454"/>
    </source>
</evidence>
<keyword evidence="11" id="KW-1185">Reference proteome</keyword>
<evidence type="ECO:0000256" key="6">
    <source>
        <dbReference type="ARBA" id="ARBA00022842"/>
    </source>
</evidence>
<dbReference type="InterPro" id="IPR000634">
    <property type="entry name" value="Ser/Thr_deHydtase_PyrdxlP-BS"/>
</dbReference>
<evidence type="ECO:0000256" key="4">
    <source>
        <dbReference type="ARBA" id="ARBA00001946"/>
    </source>
</evidence>
<dbReference type="FunFam" id="3.40.50.1100:FF:000005">
    <property type="entry name" value="Threonine dehydratase catabolic"/>
    <property type="match status" value="1"/>
</dbReference>
<organism evidence="10 11">
    <name type="scientific">Phyllobacterium leguminum</name>
    <dbReference type="NCBI Taxonomy" id="314237"/>
    <lineage>
        <taxon>Bacteria</taxon>
        <taxon>Pseudomonadati</taxon>
        <taxon>Pseudomonadota</taxon>
        <taxon>Alphaproteobacteria</taxon>
        <taxon>Hyphomicrobiales</taxon>
        <taxon>Phyllobacteriaceae</taxon>
        <taxon>Phyllobacterium</taxon>
    </lineage>
</organism>
<keyword evidence="7" id="KW-0663">Pyridoxal phosphate</keyword>
<dbReference type="CDD" id="cd01562">
    <property type="entry name" value="Thr-dehyd"/>
    <property type="match status" value="1"/>
</dbReference>
<evidence type="ECO:0000256" key="2">
    <source>
        <dbReference type="ARBA" id="ARBA00001933"/>
    </source>
</evidence>
<keyword evidence="6" id="KW-0460">Magnesium</keyword>
<evidence type="ECO:0000256" key="7">
    <source>
        <dbReference type="ARBA" id="ARBA00022898"/>
    </source>
</evidence>